<feature type="domain" description="Major facilitator superfamily (MFS) profile" evidence="8">
    <location>
        <begin position="224"/>
        <end position="426"/>
    </location>
</feature>
<comment type="caution">
    <text evidence="9">The sequence shown here is derived from an EMBL/GenBank/DDBJ whole genome shotgun (WGS) entry which is preliminary data.</text>
</comment>
<keyword evidence="5 7" id="KW-1133">Transmembrane helix</keyword>
<dbReference type="Gene3D" id="1.20.1250.20">
    <property type="entry name" value="MFS general substrate transporter like domains"/>
    <property type="match status" value="1"/>
</dbReference>
<dbReference type="Pfam" id="PF05977">
    <property type="entry name" value="MFS_3"/>
    <property type="match status" value="1"/>
</dbReference>
<evidence type="ECO:0000256" key="3">
    <source>
        <dbReference type="ARBA" id="ARBA00022475"/>
    </source>
</evidence>
<reference evidence="10" key="1">
    <citation type="journal article" date="2019" name="Int. J. Syst. Evol. Microbiol.">
        <title>The Global Catalogue of Microorganisms (GCM) 10K type strain sequencing project: providing services to taxonomists for standard genome sequencing and annotation.</title>
        <authorList>
            <consortium name="The Broad Institute Genomics Platform"/>
            <consortium name="The Broad Institute Genome Sequencing Center for Infectious Disease"/>
            <person name="Wu L."/>
            <person name="Ma J."/>
        </authorList>
    </citation>
    <scope>NUCLEOTIDE SEQUENCE [LARGE SCALE GENOMIC DNA]</scope>
    <source>
        <strain evidence="10">CCUG 59778</strain>
    </source>
</reference>
<evidence type="ECO:0000256" key="5">
    <source>
        <dbReference type="ARBA" id="ARBA00022989"/>
    </source>
</evidence>
<evidence type="ECO:0000256" key="2">
    <source>
        <dbReference type="ARBA" id="ARBA00022448"/>
    </source>
</evidence>
<feature type="transmembrane region" description="Helical" evidence="7">
    <location>
        <begin position="384"/>
        <end position="402"/>
    </location>
</feature>
<dbReference type="InterPro" id="IPR020846">
    <property type="entry name" value="MFS_dom"/>
</dbReference>
<keyword evidence="10" id="KW-1185">Reference proteome</keyword>
<keyword evidence="6 7" id="KW-0472">Membrane</keyword>
<feature type="transmembrane region" description="Helical" evidence="7">
    <location>
        <begin position="84"/>
        <end position="103"/>
    </location>
</feature>
<evidence type="ECO:0000256" key="1">
    <source>
        <dbReference type="ARBA" id="ARBA00004651"/>
    </source>
</evidence>
<dbReference type="PANTHER" id="PTHR23513:SF6">
    <property type="entry name" value="MAJOR FACILITATOR SUPERFAMILY ASSOCIATED DOMAIN-CONTAINING PROTEIN"/>
    <property type="match status" value="1"/>
</dbReference>
<evidence type="ECO:0000256" key="7">
    <source>
        <dbReference type="SAM" id="Phobius"/>
    </source>
</evidence>
<keyword evidence="4 7" id="KW-0812">Transmembrane</keyword>
<evidence type="ECO:0000259" key="8">
    <source>
        <dbReference type="PROSITE" id="PS50850"/>
    </source>
</evidence>
<feature type="transmembrane region" description="Helical" evidence="7">
    <location>
        <begin position="20"/>
        <end position="46"/>
    </location>
</feature>
<evidence type="ECO:0000313" key="9">
    <source>
        <dbReference type="EMBL" id="MFC5289079.1"/>
    </source>
</evidence>
<feature type="transmembrane region" description="Helical" evidence="7">
    <location>
        <begin position="227"/>
        <end position="250"/>
    </location>
</feature>
<evidence type="ECO:0000256" key="4">
    <source>
        <dbReference type="ARBA" id="ARBA00022692"/>
    </source>
</evidence>
<comment type="subcellular location">
    <subcellularLocation>
        <location evidence="1">Cell membrane</location>
        <topology evidence="1">Multi-pass membrane protein</topology>
    </subcellularLocation>
</comment>
<feature type="transmembrane region" description="Helical" evidence="7">
    <location>
        <begin position="256"/>
        <end position="279"/>
    </location>
</feature>
<dbReference type="Proteomes" id="UP001596157">
    <property type="component" value="Unassembled WGS sequence"/>
</dbReference>
<gene>
    <name evidence="9" type="ORF">ACFPM7_18675</name>
</gene>
<dbReference type="InterPro" id="IPR036259">
    <property type="entry name" value="MFS_trans_sf"/>
</dbReference>
<proteinExistence type="predicted"/>
<dbReference type="RefSeq" id="WP_378248923.1">
    <property type="nucleotide sequence ID" value="NZ_JBHSKF010000009.1"/>
</dbReference>
<name>A0ABW0ESG8_9PSEU</name>
<evidence type="ECO:0000256" key="6">
    <source>
        <dbReference type="ARBA" id="ARBA00023136"/>
    </source>
</evidence>
<feature type="transmembrane region" description="Helical" evidence="7">
    <location>
        <begin position="53"/>
        <end position="72"/>
    </location>
</feature>
<sequence>MSAPAKPRPGLLANRDFTRFWFGETVSLFGVRITALALPLTAVLALDANPGHLGVLWFLTYLPYLFAMPFGVLVDRLAKRPLMIAANLLRGVLIGLVPVLAALDMLSMGVLYAITLGIAFGTVLFEVCWQSYVPVLVSKEDLVAANGRVTASWSAAESAGPGLGGLLVQALTAPFALVANAFSYLVSVWTLWRIKVPEPRPAPSGRRVGWEMRDGFAFVVRQPLLRAIVMSGAVYNFFYVFLEALFVIYAVEVLGFSAGLIGLVLSIGAIGGILGASLAARFVRRFPFGRVYIVADLIGVCGPLLIPLVTGPTVLAVIGVTTGFLVMRAGSAVANTASISLRQAVTPPDMLGRMNAGMRTLMWSPQTLGALAGGYLGTVVGIRAGLFVAGVGCLLSALPLLLSRIPALRELPSVPVVRETRESVPT</sequence>
<organism evidence="9 10">
    <name type="scientific">Actinokineospora guangxiensis</name>
    <dbReference type="NCBI Taxonomy" id="1490288"/>
    <lineage>
        <taxon>Bacteria</taxon>
        <taxon>Bacillati</taxon>
        <taxon>Actinomycetota</taxon>
        <taxon>Actinomycetes</taxon>
        <taxon>Pseudonocardiales</taxon>
        <taxon>Pseudonocardiaceae</taxon>
        <taxon>Actinokineospora</taxon>
    </lineage>
</organism>
<evidence type="ECO:0000313" key="10">
    <source>
        <dbReference type="Proteomes" id="UP001596157"/>
    </source>
</evidence>
<dbReference type="InterPro" id="IPR010290">
    <property type="entry name" value="TM_effector"/>
</dbReference>
<feature type="transmembrane region" description="Helical" evidence="7">
    <location>
        <begin position="110"/>
        <end position="132"/>
    </location>
</feature>
<dbReference type="PANTHER" id="PTHR23513">
    <property type="entry name" value="INTEGRAL MEMBRANE EFFLUX PROTEIN-RELATED"/>
    <property type="match status" value="1"/>
</dbReference>
<feature type="transmembrane region" description="Helical" evidence="7">
    <location>
        <begin position="315"/>
        <end position="339"/>
    </location>
</feature>
<accession>A0ABW0ESG8</accession>
<keyword evidence="3" id="KW-1003">Cell membrane</keyword>
<protein>
    <submittedName>
        <fullName evidence="9">MFS transporter</fullName>
    </submittedName>
</protein>
<dbReference type="CDD" id="cd06173">
    <property type="entry name" value="MFS_MefA_like"/>
    <property type="match status" value="1"/>
</dbReference>
<dbReference type="EMBL" id="JBHSKF010000009">
    <property type="protein sequence ID" value="MFC5289079.1"/>
    <property type="molecule type" value="Genomic_DNA"/>
</dbReference>
<keyword evidence="2" id="KW-0813">Transport</keyword>
<dbReference type="SUPFAM" id="SSF103473">
    <property type="entry name" value="MFS general substrate transporter"/>
    <property type="match status" value="1"/>
</dbReference>
<dbReference type="PROSITE" id="PS50850">
    <property type="entry name" value="MFS"/>
    <property type="match status" value="1"/>
</dbReference>